<dbReference type="PANTHER" id="PTHR43861">
    <property type="entry name" value="TRANS-ACONITATE 2-METHYLTRANSFERASE-RELATED"/>
    <property type="match status" value="1"/>
</dbReference>
<gene>
    <name evidence="1 3" type="primary">cmoM</name>
    <name evidence="3" type="ORF">PSI9734_00660</name>
</gene>
<evidence type="ECO:0000313" key="3">
    <source>
        <dbReference type="EMBL" id="CAB0150093.1"/>
    </source>
</evidence>
<comment type="function">
    <text evidence="1">Catalyzes the methylation of 5-carboxymethoxyuridine (cmo5U) to form 5-methoxycarbonylmethoxyuridine (mcmo5U) at position 34 in tRNAs.</text>
</comment>
<organism evidence="3 4">
    <name type="scientific">Pseudidiomarina piscicola</name>
    <dbReference type="NCBI Taxonomy" id="2614830"/>
    <lineage>
        <taxon>Bacteria</taxon>
        <taxon>Pseudomonadati</taxon>
        <taxon>Pseudomonadota</taxon>
        <taxon>Gammaproteobacteria</taxon>
        <taxon>Alteromonadales</taxon>
        <taxon>Idiomarinaceae</taxon>
        <taxon>Pseudidiomarina</taxon>
    </lineage>
</organism>
<dbReference type="EMBL" id="CADCXY010000001">
    <property type="protein sequence ID" value="CAB0150093.1"/>
    <property type="molecule type" value="Genomic_DNA"/>
</dbReference>
<comment type="caution">
    <text evidence="1">Lacks conserved residue(s) required for the propagation of feature annotation.</text>
</comment>
<keyword evidence="1" id="KW-0949">S-adenosyl-L-methionine</keyword>
<dbReference type="Proteomes" id="UP000481517">
    <property type="component" value="Unassembled WGS sequence"/>
</dbReference>
<dbReference type="EC" id="2.1.1.-" evidence="1"/>
<proteinExistence type="inferred from homology"/>
<dbReference type="InterPro" id="IPR013216">
    <property type="entry name" value="Methyltransf_11"/>
</dbReference>
<dbReference type="RefSeq" id="WP_173919670.1">
    <property type="nucleotide sequence ID" value="NZ_CADCXY010000001.1"/>
</dbReference>
<evidence type="ECO:0000313" key="4">
    <source>
        <dbReference type="Proteomes" id="UP000481517"/>
    </source>
</evidence>
<feature type="binding site" evidence="1">
    <location>
        <position position="121"/>
    </location>
    <ligand>
        <name>S-adenosyl-L-methionine</name>
        <dbReference type="ChEBI" id="CHEBI:59789"/>
    </ligand>
</feature>
<keyword evidence="1" id="KW-0819">tRNA processing</keyword>
<name>A0A6S6WQP7_9GAMM</name>
<dbReference type="InterPro" id="IPR029063">
    <property type="entry name" value="SAM-dependent_MTases_sf"/>
</dbReference>
<evidence type="ECO:0000259" key="2">
    <source>
        <dbReference type="Pfam" id="PF08241"/>
    </source>
</evidence>
<dbReference type="GO" id="GO:0008757">
    <property type="term" value="F:S-adenosylmethionine-dependent methyltransferase activity"/>
    <property type="evidence" value="ECO:0007669"/>
    <property type="project" value="InterPro"/>
</dbReference>
<keyword evidence="1 3" id="KW-0489">Methyltransferase</keyword>
<dbReference type="CDD" id="cd02440">
    <property type="entry name" value="AdoMet_MTases"/>
    <property type="match status" value="1"/>
</dbReference>
<keyword evidence="1 3" id="KW-0808">Transferase</keyword>
<feature type="binding site" evidence="1">
    <location>
        <begin position="53"/>
        <end position="54"/>
    </location>
    <ligand>
        <name>S-adenosyl-L-methionine</name>
        <dbReference type="ChEBI" id="CHEBI:59789"/>
    </ligand>
</feature>
<dbReference type="Pfam" id="PF08241">
    <property type="entry name" value="Methyltransf_11"/>
    <property type="match status" value="1"/>
</dbReference>
<dbReference type="GO" id="GO:0032259">
    <property type="term" value="P:methylation"/>
    <property type="evidence" value="ECO:0007669"/>
    <property type="project" value="UniProtKB-KW"/>
</dbReference>
<comment type="similarity">
    <text evidence="1">Belongs to the class I-like SAM-binding methyltransferase superfamily. CmoM family.</text>
</comment>
<sequence>MNKKTDQSFDGLTTKFAKNIYATGKGKLRLAVLERDLAALIHTEKPLRILDVGGGTGQLSQKFAAQGHQVLHTDIAAPMVADARQQHQALGLAEHYRYLCAPLQELPHLLAEETFDVVLCHAVLEWLAEPQQALPILKQFMAAQGHLSLMFYNRDAKIMANMVYGNFDYVEADLKVKKRVRMSPQQPISLADMSLWLSQCDLQVMQKTGVRCFHDYLREPCEEQRFEQLLQLELRYNQTEPFASLGRYQHWQIRHAK</sequence>
<feature type="domain" description="Methyltransferase type 11" evidence="2">
    <location>
        <begin position="50"/>
        <end position="147"/>
    </location>
</feature>
<feature type="binding site" evidence="1">
    <location>
        <position position="74"/>
    </location>
    <ligand>
        <name>S-adenosyl-L-methionine</name>
        <dbReference type="ChEBI" id="CHEBI:59789"/>
    </ligand>
</feature>
<dbReference type="GO" id="GO:0097697">
    <property type="term" value="F:tRNA (5-carboxymethoxyuridine(34)-5-O)-methyltransferase activity"/>
    <property type="evidence" value="ECO:0007669"/>
    <property type="project" value="UniProtKB-UniRule"/>
</dbReference>
<dbReference type="InterPro" id="IPR033664">
    <property type="entry name" value="Cmo5U_methylTrfase"/>
</dbReference>
<dbReference type="HAMAP" id="MF_02057">
    <property type="entry name" value="tRNA_methyltr_CmoM"/>
    <property type="match status" value="1"/>
</dbReference>
<protein>
    <recommendedName>
        <fullName evidence="1">tRNA 5-carboxymethoxyuridine methyltransferase</fullName>
        <ecNumber evidence="1">2.1.1.-</ecNumber>
    </recommendedName>
    <alternativeName>
        <fullName evidence="1">cmo5U methyltransferase</fullName>
    </alternativeName>
</protein>
<evidence type="ECO:0000256" key="1">
    <source>
        <dbReference type="HAMAP-Rule" id="MF_02057"/>
    </source>
</evidence>
<dbReference type="SUPFAM" id="SSF53335">
    <property type="entry name" value="S-adenosyl-L-methionine-dependent methyltransferases"/>
    <property type="match status" value="1"/>
</dbReference>
<keyword evidence="4" id="KW-1185">Reference proteome</keyword>
<feature type="binding site" evidence="1">
    <location>
        <position position="29"/>
    </location>
    <ligand>
        <name>S-adenosyl-L-methionine</name>
        <dbReference type="ChEBI" id="CHEBI:59789"/>
    </ligand>
</feature>
<reference evidence="3 4" key="1">
    <citation type="submission" date="2020-02" db="EMBL/GenBank/DDBJ databases">
        <authorList>
            <person name="Rodrigo-Torres L."/>
            <person name="Arahal R. D."/>
            <person name="Lucena T."/>
        </authorList>
    </citation>
    <scope>NUCLEOTIDE SEQUENCE [LARGE SCALE GENOMIC DNA]</scope>
    <source>
        <strain evidence="3 4">CECT 9734</strain>
    </source>
</reference>
<dbReference type="PANTHER" id="PTHR43861:SF1">
    <property type="entry name" value="TRANS-ACONITATE 2-METHYLTRANSFERASE"/>
    <property type="match status" value="1"/>
</dbReference>
<dbReference type="AlphaFoldDB" id="A0A6S6WQP7"/>
<accession>A0A6S6WQP7</accession>
<dbReference type="Gene3D" id="3.40.50.150">
    <property type="entry name" value="Vaccinia Virus protein VP39"/>
    <property type="match status" value="1"/>
</dbReference>
<dbReference type="GO" id="GO:0006400">
    <property type="term" value="P:tRNA modification"/>
    <property type="evidence" value="ECO:0007669"/>
    <property type="project" value="UniProtKB-UniRule"/>
</dbReference>
<comment type="catalytic activity">
    <reaction evidence="1">
        <text>5-carboxymethoxyuridine(34) in tRNA + S-adenosyl-L-methionine = 5-methoxycarbonylmethoxyuridine(34) in tRNA + S-adenosyl-L-homocysteine</text>
        <dbReference type="Rhea" id="RHEA:54080"/>
        <dbReference type="Rhea" id="RHEA-COMP:13383"/>
        <dbReference type="Rhea" id="RHEA-COMP:13781"/>
        <dbReference type="ChEBI" id="CHEBI:57856"/>
        <dbReference type="ChEBI" id="CHEBI:59789"/>
        <dbReference type="ChEBI" id="CHEBI:136879"/>
        <dbReference type="ChEBI" id="CHEBI:138053"/>
    </reaction>
</comment>